<evidence type="ECO:0000313" key="8">
    <source>
        <dbReference type="EMBL" id="KAG4423975.1"/>
    </source>
</evidence>
<feature type="transmembrane region" description="Helical" evidence="7">
    <location>
        <begin position="342"/>
        <end position="364"/>
    </location>
</feature>
<evidence type="ECO:0000256" key="7">
    <source>
        <dbReference type="SAM" id="Phobius"/>
    </source>
</evidence>
<feature type="transmembrane region" description="Helical" evidence="7">
    <location>
        <begin position="71"/>
        <end position="90"/>
    </location>
</feature>
<accession>A0A8H7WFN7</accession>
<feature type="transmembrane region" description="Helical" evidence="7">
    <location>
        <begin position="39"/>
        <end position="59"/>
    </location>
</feature>
<feature type="transmembrane region" description="Helical" evidence="7">
    <location>
        <begin position="413"/>
        <end position="440"/>
    </location>
</feature>
<evidence type="ECO:0000313" key="9">
    <source>
        <dbReference type="Proteomes" id="UP000664132"/>
    </source>
</evidence>
<dbReference type="EMBL" id="JAFJYH010000026">
    <property type="protein sequence ID" value="KAG4423975.1"/>
    <property type="molecule type" value="Genomic_DNA"/>
</dbReference>
<feature type="transmembrane region" description="Helical" evidence="7">
    <location>
        <begin position="148"/>
        <end position="168"/>
    </location>
</feature>
<feature type="transmembrane region" description="Helical" evidence="7">
    <location>
        <begin position="194"/>
        <end position="214"/>
    </location>
</feature>
<evidence type="ECO:0000256" key="1">
    <source>
        <dbReference type="ARBA" id="ARBA00004141"/>
    </source>
</evidence>
<dbReference type="InterPro" id="IPR036259">
    <property type="entry name" value="MFS_trans_sf"/>
</dbReference>
<dbReference type="PANTHER" id="PTHR19432:SF35">
    <property type="entry name" value="SOLUTE CARRIER FAMILY 45 MEMBER 3 ISOFORM X1"/>
    <property type="match status" value="1"/>
</dbReference>
<evidence type="ECO:0000256" key="4">
    <source>
        <dbReference type="ARBA" id="ARBA00022989"/>
    </source>
</evidence>
<comment type="caution">
    <text evidence="8">The sequence shown here is derived from an EMBL/GenBank/DDBJ whole genome shotgun (WGS) entry which is preliminary data.</text>
</comment>
<feature type="transmembrane region" description="Helical" evidence="7">
    <location>
        <begin position="288"/>
        <end position="310"/>
    </location>
</feature>
<keyword evidence="5 7" id="KW-0472">Membrane</keyword>
<keyword evidence="3 7" id="KW-0812">Transmembrane</keyword>
<sequence>MAGDGYEKMSTASPEGESLLEEENETGSTIDGRPVVSRLYLLCLTLSMGGLQVVWATVMAEGSTFLLSLGLRPYIVSLVWLAGPICGTILQPYIGYKSDFCNHPWGRRRPFMIYGTAATILCINLLSWTSEILRSFFYLFGTKTDGCAAHITIQIFAVLGIWALNVAIQPVQTSIRALIVDSCPAEQAVQANSYASTAVIVGSAVGYGCGVVGMPRMASWVENAEFKGLCAVASVALGCTVAVTATVIQEKRFDRSEAELGREKFGVKGVWKDIFDAIKELPPTIRRVCVVQFFAWLAWFPFLFNIVVYLSKLYGHQILSETTGSSSTIYIKAAGVQSSQHAIMAMLLYSIVALMANLLLPHLISSPPSRASWPSKKISSRTCLSWFTLPRAWMCSHILTSICLFGATLGDCFMSSVVFVALLGISWALTQWAPFAIITAEIAKSTNITRPDKIELSLYSSSSSATAQDEEMQHLTEPDTFQKPTIRSRAGTTMGVHNIAIAMPQMLSAVLNSAIFWGCRQLGVSDTEAMAWVLRVGVLAGIGAAVAARGIK</sequence>
<dbReference type="SUPFAM" id="SSF103473">
    <property type="entry name" value="MFS general substrate transporter"/>
    <property type="match status" value="2"/>
</dbReference>
<evidence type="ECO:0000256" key="6">
    <source>
        <dbReference type="SAM" id="MobiDB-lite"/>
    </source>
</evidence>
<gene>
    <name evidence="8" type="ORF">IFR04_002817</name>
</gene>
<organism evidence="8 9">
    <name type="scientific">Cadophora malorum</name>
    <dbReference type="NCBI Taxonomy" id="108018"/>
    <lineage>
        <taxon>Eukaryota</taxon>
        <taxon>Fungi</taxon>
        <taxon>Dikarya</taxon>
        <taxon>Ascomycota</taxon>
        <taxon>Pezizomycotina</taxon>
        <taxon>Leotiomycetes</taxon>
        <taxon>Helotiales</taxon>
        <taxon>Ploettnerulaceae</taxon>
        <taxon>Cadophora</taxon>
    </lineage>
</organism>
<feature type="transmembrane region" description="Helical" evidence="7">
    <location>
        <begin position="111"/>
        <end position="128"/>
    </location>
</feature>
<evidence type="ECO:0008006" key="10">
    <source>
        <dbReference type="Google" id="ProtNLM"/>
    </source>
</evidence>
<dbReference type="AlphaFoldDB" id="A0A8H7WFN7"/>
<proteinExistence type="predicted"/>
<feature type="transmembrane region" description="Helical" evidence="7">
    <location>
        <begin position="226"/>
        <end position="248"/>
    </location>
</feature>
<keyword evidence="9" id="KW-1185">Reference proteome</keyword>
<comment type="subcellular location">
    <subcellularLocation>
        <location evidence="1">Membrane</location>
        <topology evidence="1">Multi-pass membrane protein</topology>
    </subcellularLocation>
</comment>
<keyword evidence="2" id="KW-0813">Transport</keyword>
<name>A0A8H7WFN7_9HELO</name>
<reference evidence="8" key="1">
    <citation type="submission" date="2021-02" db="EMBL/GenBank/DDBJ databases">
        <title>Genome sequence Cadophora malorum strain M34.</title>
        <authorList>
            <person name="Stefanovic E."/>
            <person name="Vu D."/>
            <person name="Scully C."/>
            <person name="Dijksterhuis J."/>
            <person name="Roader J."/>
            <person name="Houbraken J."/>
        </authorList>
    </citation>
    <scope>NUCLEOTIDE SEQUENCE</scope>
    <source>
        <strain evidence="8">M34</strain>
    </source>
</reference>
<dbReference type="GO" id="GO:0008506">
    <property type="term" value="F:sucrose:proton symporter activity"/>
    <property type="evidence" value="ECO:0007669"/>
    <property type="project" value="TreeGrafter"/>
</dbReference>
<protein>
    <recommendedName>
        <fullName evidence="10">Sucrose transporter</fullName>
    </recommendedName>
</protein>
<feature type="transmembrane region" description="Helical" evidence="7">
    <location>
        <begin position="496"/>
        <end position="517"/>
    </location>
</feature>
<dbReference type="Proteomes" id="UP000664132">
    <property type="component" value="Unassembled WGS sequence"/>
</dbReference>
<evidence type="ECO:0000256" key="5">
    <source>
        <dbReference type="ARBA" id="ARBA00023136"/>
    </source>
</evidence>
<feature type="transmembrane region" description="Helical" evidence="7">
    <location>
        <begin position="384"/>
        <end position="407"/>
    </location>
</feature>
<feature type="transmembrane region" description="Helical" evidence="7">
    <location>
        <begin position="529"/>
        <end position="548"/>
    </location>
</feature>
<dbReference type="GO" id="GO:0005886">
    <property type="term" value="C:plasma membrane"/>
    <property type="evidence" value="ECO:0007669"/>
    <property type="project" value="TreeGrafter"/>
</dbReference>
<evidence type="ECO:0000256" key="3">
    <source>
        <dbReference type="ARBA" id="ARBA00022692"/>
    </source>
</evidence>
<evidence type="ECO:0000256" key="2">
    <source>
        <dbReference type="ARBA" id="ARBA00022448"/>
    </source>
</evidence>
<dbReference type="PANTHER" id="PTHR19432">
    <property type="entry name" value="SUGAR TRANSPORTER"/>
    <property type="match status" value="1"/>
</dbReference>
<feature type="region of interest" description="Disordered" evidence="6">
    <location>
        <begin position="1"/>
        <end position="29"/>
    </location>
</feature>
<keyword evidence="4 7" id="KW-1133">Transmembrane helix</keyword>
<dbReference type="OrthoDB" id="28755at2759"/>